<accession>A0A077R970</accession>
<feature type="compositionally biased region" description="Basic and acidic residues" evidence="1">
    <location>
        <begin position="140"/>
        <end position="156"/>
    </location>
</feature>
<organism evidence="2">
    <name type="scientific">Melanopsichium pennsylvanicum 4</name>
    <dbReference type="NCBI Taxonomy" id="1398559"/>
    <lineage>
        <taxon>Eukaryota</taxon>
        <taxon>Fungi</taxon>
        <taxon>Dikarya</taxon>
        <taxon>Basidiomycota</taxon>
        <taxon>Ustilaginomycotina</taxon>
        <taxon>Ustilaginomycetes</taxon>
        <taxon>Ustilaginales</taxon>
        <taxon>Ustilaginaceae</taxon>
        <taxon>Melanopsichium</taxon>
    </lineage>
</organism>
<feature type="compositionally biased region" description="Basic and acidic residues" evidence="1">
    <location>
        <begin position="174"/>
        <end position="185"/>
    </location>
</feature>
<feature type="region of interest" description="Disordered" evidence="1">
    <location>
        <begin position="140"/>
        <end position="200"/>
    </location>
</feature>
<reference evidence="2" key="1">
    <citation type="journal article" date="2014" name="Genome Biol. Evol.">
        <title>Gene Loss Rather Than Gene Gain Is Associated with a Host Jump from Monocots to Dicots in the Smut Fungus Melanopsichium pennsylvanicum.</title>
        <authorList>
            <person name="Sharma R."/>
            <person name="Mishra B."/>
            <person name="Runge F."/>
            <person name="Thines M."/>
        </authorList>
    </citation>
    <scope>NUCLEOTIDE SEQUENCE</scope>
    <source>
        <strain evidence="2">4</strain>
    </source>
</reference>
<protein>
    <submittedName>
        <fullName evidence="2">Uncharacterized protein</fullName>
    </submittedName>
</protein>
<dbReference type="EMBL" id="HG529590">
    <property type="protein sequence ID" value="CDI53714.1"/>
    <property type="molecule type" value="Genomic_DNA"/>
</dbReference>
<dbReference type="AlphaFoldDB" id="A0A077R970"/>
<sequence>MTDVKSVESSRKQRRPFVQLPASLIQLVDDRLDEDQYDQAVEILEQLRAEGVTPSRSLIQKLVALSLCSLAPSQLASNSRWTMDLQFQAIAARLMTQPKARKSDRNVMKAASAAADRPSQSAVLKATSLLLQYSRVSTDHDTVRDEPKARTEDECKSSSLARHILESLPSQRNPLDRDESSESPRRSRSGSFSSENGDHAASFEDSSIERWVRQSLHQAEDVWDLLCERRFSGNVESKSAPLKRVSEFWMNDSELKRYHKQLQASNSHHQRVEDRIKEIQRKKRGGVGSDLLDTDTDDSSDDEDFLIGISIPDRKGKRCAKSKGDTKVASPIKAAKRARTGNSAATKGDDDEKPIRPLKLTEGAWRTLSVLIQLWKKAASDAGSEVDPASNDEPPLLWQFPRSHTARRTGRSASGPIPSKDTTDDIGRALDVAFSFPDVLPAYTPSSSATQAATGLFDFAKSCENRGHDRLISSVPEAELVHRQELAKQQSERCIAERAEVAAELLASVYELAQLKHVSSVAFIEGVSDRLEALRAYEVQCLMLPLLSKHALVVANVLTAYLEDATETRPDKKRSPEKVHFRFANEATVAMDGTLAYATPSEEKAIVLLKKCSQRAEDRDAKAVLDFLAHNRLELDTSTDFSSPMSFPTKSDSHKMSMVHKQTQKSARRESSLRKTAVNSADAAAEWTEDMEKGGLTTFAFVRATQMEARDRINRMKFLVARALFSLRAKKQLNPATNGSHTNDEDSAADQSNLRLFLTRLIKAFQHDANDFKACVSAMRSHISKDTTGKHHALRVSQLDQNLSERDGEKPALPSLDEVVERCQTCLDATKSLMLGTQGLLKSVPKAS</sequence>
<feature type="region of interest" description="Disordered" evidence="1">
    <location>
        <begin position="316"/>
        <end position="355"/>
    </location>
</feature>
<name>A0A077R970_9BASI</name>
<evidence type="ECO:0000256" key="1">
    <source>
        <dbReference type="SAM" id="MobiDB-lite"/>
    </source>
</evidence>
<feature type="region of interest" description="Disordered" evidence="1">
    <location>
        <begin position="98"/>
        <end position="118"/>
    </location>
</feature>
<proteinExistence type="predicted"/>
<evidence type="ECO:0000313" key="2">
    <source>
        <dbReference type="EMBL" id="CDI53714.1"/>
    </source>
</evidence>
<feature type="region of interest" description="Disordered" evidence="1">
    <location>
        <begin position="405"/>
        <end position="424"/>
    </location>
</feature>